<proteinExistence type="predicted"/>
<evidence type="ECO:0000313" key="1">
    <source>
        <dbReference type="EMBL" id="EZJ84726.1"/>
    </source>
</evidence>
<accession>A0AAN4NSU1</accession>
<organism evidence="1 2">
    <name type="scientific">Escherichia coli 1-250-04_S3_C1</name>
    <dbReference type="NCBI Taxonomy" id="1444135"/>
    <lineage>
        <taxon>Bacteria</taxon>
        <taxon>Pseudomonadati</taxon>
        <taxon>Pseudomonadota</taxon>
        <taxon>Gammaproteobacteria</taxon>
        <taxon>Enterobacterales</taxon>
        <taxon>Enterobacteriaceae</taxon>
        <taxon>Escherichia</taxon>
    </lineage>
</organism>
<dbReference type="AlphaFoldDB" id="A0AAN4NSU1"/>
<name>A0AAN4NSU1_ECOLX</name>
<dbReference type="EMBL" id="JJLU01000085">
    <property type="protein sequence ID" value="EZJ84726.1"/>
    <property type="molecule type" value="Genomic_DNA"/>
</dbReference>
<evidence type="ECO:0000313" key="2">
    <source>
        <dbReference type="Proteomes" id="UP000024043"/>
    </source>
</evidence>
<comment type="caution">
    <text evidence="1">The sequence shown here is derived from an EMBL/GenBank/DDBJ whole genome shotgun (WGS) entry which is preliminary data.</text>
</comment>
<sequence>MSIAILIPTYSKHIPLNARFLKSVEENCTFDGIPDIYFAASSKDESSELALLIDSLSDRLKKRVHCFDVEEAVTEYNNNLKNAKYDSDATIFFRDGRCGIINLKKLSGVDKVFSFGFDDVVVLDSEILLFRQSNLLQSLSKHVSNECYRYSLAAYNHEIMTKIQNDSIRSVISSFDMRNHFSRSYGWYENLCIYNKDKFNGFINHLTEDGDIFTNRFVHAACRFRGASFEWISYMAYRMYVLHEEIDEVCVDDLIEGNIEGHPWATPQNENIYQYLTGDEEKDSALLKSINPPWVPYTENEYTRKLIDKYLPDSCCLMFHLDRKHPGAEAEAKTEEEIPVPETAIESPPVVSLPRRAINKLRRIIQHSIS</sequence>
<dbReference type="RefSeq" id="WP_032288249.1">
    <property type="nucleotide sequence ID" value="NZ_JJLU01000085.1"/>
</dbReference>
<gene>
    <name evidence="1" type="ORF">AC00_2640</name>
</gene>
<dbReference type="Proteomes" id="UP000024043">
    <property type="component" value="Unassembled WGS sequence"/>
</dbReference>
<protein>
    <submittedName>
        <fullName evidence="1">Uncharacterized protein</fullName>
    </submittedName>
</protein>
<reference evidence="1 2" key="1">
    <citation type="submission" date="2014-03" db="EMBL/GenBank/DDBJ databases">
        <title>Genetic Variability of E. coli after antibiotic treatment.</title>
        <authorList>
            <person name="Silbergeld E."/>
            <person name="Coles C."/>
            <person name="Seidman J.C."/>
            <person name="You Y."/>
            <person name="George J."/>
            <person name="Nadendla S."/>
            <person name="Huot H."/>
            <person name="Daugherty S.C."/>
            <person name="Nagaraj S."/>
            <person name="Ott S."/>
            <person name="Klega K."/>
            <person name="Rasko D."/>
        </authorList>
    </citation>
    <scope>NUCLEOTIDE SEQUENCE [LARGE SCALE GENOMIC DNA]</scope>
    <source>
        <strain evidence="1 2">1-250-04_S3_C1</strain>
    </source>
</reference>